<evidence type="ECO:0000256" key="5">
    <source>
        <dbReference type="PROSITE-ProRule" id="PRU00335"/>
    </source>
</evidence>
<evidence type="ECO:0000313" key="7">
    <source>
        <dbReference type="EMBL" id="RZF60589.1"/>
    </source>
</evidence>
<feature type="domain" description="HTH tetR-type" evidence="6">
    <location>
        <begin position="15"/>
        <end position="75"/>
    </location>
</feature>
<organism evidence="7 8">
    <name type="scientific">Sphingomonas populi</name>
    <dbReference type="NCBI Taxonomy" id="2484750"/>
    <lineage>
        <taxon>Bacteria</taxon>
        <taxon>Pseudomonadati</taxon>
        <taxon>Pseudomonadota</taxon>
        <taxon>Alphaproteobacteria</taxon>
        <taxon>Sphingomonadales</taxon>
        <taxon>Sphingomonadaceae</taxon>
        <taxon>Sphingomonas</taxon>
    </lineage>
</organism>
<sequence>MAKPTVKISRPAKHGRRKTVIREEAAKVFAENGFRGATMQQIAEACGMHKASVYHYYRSKDAILFDILTFADQEISDLMDKEEFKDISDLEKVGRFVSTHVAWYLRHPAIARVAFQEWMGLSREALDIQRERRRRYGHFVRNKIEQCQAQGLIPAAANPVVMSNFINGAVAAANIWFNPDGPATADAIAEEFGKIAISIVSRKDS</sequence>
<feature type="DNA-binding region" description="H-T-H motif" evidence="5">
    <location>
        <begin position="38"/>
        <end position="57"/>
    </location>
</feature>
<dbReference type="Pfam" id="PF00440">
    <property type="entry name" value="TetR_N"/>
    <property type="match status" value="1"/>
</dbReference>
<dbReference type="InterPro" id="IPR009057">
    <property type="entry name" value="Homeodomain-like_sf"/>
</dbReference>
<dbReference type="Gene3D" id="1.10.357.10">
    <property type="entry name" value="Tetracycline Repressor, domain 2"/>
    <property type="match status" value="1"/>
</dbReference>
<evidence type="ECO:0000256" key="3">
    <source>
        <dbReference type="ARBA" id="ARBA00023125"/>
    </source>
</evidence>
<dbReference type="Proteomes" id="UP000292085">
    <property type="component" value="Unassembled WGS sequence"/>
</dbReference>
<dbReference type="InterPro" id="IPR001647">
    <property type="entry name" value="HTH_TetR"/>
</dbReference>
<gene>
    <name evidence="7" type="ORF">EWE75_22345</name>
</gene>
<dbReference type="PRINTS" id="PR00455">
    <property type="entry name" value="HTHTETR"/>
</dbReference>
<dbReference type="InterPro" id="IPR050109">
    <property type="entry name" value="HTH-type_TetR-like_transc_reg"/>
</dbReference>
<keyword evidence="1" id="KW-0678">Repressor</keyword>
<keyword evidence="3 5" id="KW-0238">DNA-binding</keyword>
<dbReference type="RefSeq" id="WP_130160285.1">
    <property type="nucleotide sequence ID" value="NZ_SGIS01000062.1"/>
</dbReference>
<dbReference type="AlphaFoldDB" id="A0A4Q6XUQ2"/>
<keyword evidence="8" id="KW-1185">Reference proteome</keyword>
<dbReference type="GO" id="GO:0000976">
    <property type="term" value="F:transcription cis-regulatory region binding"/>
    <property type="evidence" value="ECO:0007669"/>
    <property type="project" value="TreeGrafter"/>
</dbReference>
<dbReference type="InterPro" id="IPR036271">
    <property type="entry name" value="Tet_transcr_reg_TetR-rel_C_sf"/>
</dbReference>
<dbReference type="InterPro" id="IPR041490">
    <property type="entry name" value="KstR2_TetR_C"/>
</dbReference>
<name>A0A4Q6XUQ2_9SPHN</name>
<dbReference type="PANTHER" id="PTHR30055">
    <property type="entry name" value="HTH-TYPE TRANSCRIPTIONAL REGULATOR RUTR"/>
    <property type="match status" value="1"/>
</dbReference>
<dbReference type="OrthoDB" id="9779746at2"/>
<comment type="caution">
    <text evidence="7">The sequence shown here is derived from an EMBL/GenBank/DDBJ whole genome shotgun (WGS) entry which is preliminary data.</text>
</comment>
<dbReference type="GO" id="GO:0003700">
    <property type="term" value="F:DNA-binding transcription factor activity"/>
    <property type="evidence" value="ECO:0007669"/>
    <property type="project" value="TreeGrafter"/>
</dbReference>
<dbReference type="SUPFAM" id="SSF48498">
    <property type="entry name" value="Tetracyclin repressor-like, C-terminal domain"/>
    <property type="match status" value="1"/>
</dbReference>
<dbReference type="PANTHER" id="PTHR30055:SF175">
    <property type="entry name" value="HTH-TYPE TRANSCRIPTIONAL REPRESSOR KSTR2"/>
    <property type="match status" value="1"/>
</dbReference>
<evidence type="ECO:0000259" key="6">
    <source>
        <dbReference type="PROSITE" id="PS50977"/>
    </source>
</evidence>
<keyword evidence="4" id="KW-0804">Transcription</keyword>
<dbReference type="Pfam" id="PF17932">
    <property type="entry name" value="TetR_C_24"/>
    <property type="match status" value="1"/>
</dbReference>
<protein>
    <submittedName>
        <fullName evidence="7">TetR/AcrR family transcriptional regulator</fullName>
    </submittedName>
</protein>
<evidence type="ECO:0000256" key="4">
    <source>
        <dbReference type="ARBA" id="ARBA00023163"/>
    </source>
</evidence>
<dbReference type="EMBL" id="SGIS01000062">
    <property type="protein sequence ID" value="RZF60589.1"/>
    <property type="molecule type" value="Genomic_DNA"/>
</dbReference>
<evidence type="ECO:0000313" key="8">
    <source>
        <dbReference type="Proteomes" id="UP000292085"/>
    </source>
</evidence>
<dbReference type="SUPFAM" id="SSF46689">
    <property type="entry name" value="Homeodomain-like"/>
    <property type="match status" value="1"/>
</dbReference>
<accession>A0A4Q6XUQ2</accession>
<keyword evidence="2" id="KW-0805">Transcription regulation</keyword>
<evidence type="ECO:0000256" key="1">
    <source>
        <dbReference type="ARBA" id="ARBA00022491"/>
    </source>
</evidence>
<proteinExistence type="predicted"/>
<reference evidence="7 8" key="1">
    <citation type="submission" date="2019-02" db="EMBL/GenBank/DDBJ databases">
        <authorList>
            <person name="Li Y."/>
        </authorList>
    </citation>
    <scope>NUCLEOTIDE SEQUENCE [LARGE SCALE GENOMIC DNA]</scope>
    <source>
        <strain evidence="7 8">3-7</strain>
    </source>
</reference>
<dbReference type="PROSITE" id="PS50977">
    <property type="entry name" value="HTH_TETR_2"/>
    <property type="match status" value="1"/>
</dbReference>
<evidence type="ECO:0000256" key="2">
    <source>
        <dbReference type="ARBA" id="ARBA00023015"/>
    </source>
</evidence>